<evidence type="ECO:0000256" key="2">
    <source>
        <dbReference type="ARBA" id="ARBA00023163"/>
    </source>
</evidence>
<dbReference type="InterPro" id="IPR036390">
    <property type="entry name" value="WH_DNA-bd_sf"/>
</dbReference>
<dbReference type="Pfam" id="PF08279">
    <property type="entry name" value="HTH_11"/>
    <property type="match status" value="1"/>
</dbReference>
<dbReference type="Gene3D" id="1.10.10.10">
    <property type="entry name" value="Winged helix-like DNA-binding domain superfamily/Winged helix DNA-binding domain"/>
    <property type="match status" value="1"/>
</dbReference>
<keyword evidence="5" id="KW-1185">Reference proteome</keyword>
<keyword evidence="1" id="KW-0805">Transcription regulation</keyword>
<dbReference type="PROSITE" id="PS52050">
    <property type="entry name" value="WYL"/>
    <property type="match status" value="1"/>
</dbReference>
<dbReference type="InterPro" id="IPR013196">
    <property type="entry name" value="HTH_11"/>
</dbReference>
<dbReference type="InterPro" id="IPR026881">
    <property type="entry name" value="WYL_dom"/>
</dbReference>
<accession>A0A6M2BM68</accession>
<evidence type="ECO:0000256" key="1">
    <source>
        <dbReference type="ARBA" id="ARBA00023015"/>
    </source>
</evidence>
<evidence type="ECO:0000259" key="3">
    <source>
        <dbReference type="PROSITE" id="PS51000"/>
    </source>
</evidence>
<feature type="domain" description="HTH deoR-type" evidence="3">
    <location>
        <begin position="3"/>
        <end position="58"/>
    </location>
</feature>
<dbReference type="SUPFAM" id="SSF46785">
    <property type="entry name" value="Winged helix' DNA-binding domain"/>
    <property type="match status" value="1"/>
</dbReference>
<dbReference type="PANTHER" id="PTHR34580:SF3">
    <property type="entry name" value="PROTEIN PAFB"/>
    <property type="match status" value="1"/>
</dbReference>
<dbReference type="InterPro" id="IPR051534">
    <property type="entry name" value="CBASS_pafABC_assoc_protein"/>
</dbReference>
<dbReference type="GO" id="GO:0003700">
    <property type="term" value="F:DNA-binding transcription factor activity"/>
    <property type="evidence" value="ECO:0007669"/>
    <property type="project" value="InterPro"/>
</dbReference>
<gene>
    <name evidence="4" type="ORF">G7Y85_02865</name>
</gene>
<dbReference type="Pfam" id="PF13280">
    <property type="entry name" value="WYL"/>
    <property type="match status" value="1"/>
</dbReference>
<dbReference type="Proteomes" id="UP000472676">
    <property type="component" value="Unassembled WGS sequence"/>
</dbReference>
<dbReference type="PANTHER" id="PTHR34580">
    <property type="match status" value="1"/>
</dbReference>
<dbReference type="InterPro" id="IPR001034">
    <property type="entry name" value="DeoR_HTH"/>
</dbReference>
<dbReference type="AlphaFoldDB" id="A0A6M2BM68"/>
<dbReference type="EMBL" id="JAAMOW010000001">
    <property type="protein sequence ID" value="NGY03696.1"/>
    <property type="molecule type" value="Genomic_DNA"/>
</dbReference>
<sequence length="228" mass="25677">MRRADRLFQIVQYLRGRRLTTATQLAGWLSVSERTIYRDVRDLSLTGVPIEGEAGVGYRLSPHFDLPPLMFTREEIEALATGLRMLQAWGSPELRRGVGSVWAKLAAALPERERIALERTPLYAPDVAASYAARIGPLLDGLRRAIAARDVLILDYGDERGQRSARAVWPLGLFFWGDVWLLGAWCELRQDFRNFRVDRITTATSSGAQFPDAAGRRLEDFVRSMQAS</sequence>
<dbReference type="RefSeq" id="WP_166251354.1">
    <property type="nucleotide sequence ID" value="NZ_JAAMOW010000001.1"/>
</dbReference>
<proteinExistence type="predicted"/>
<dbReference type="PROSITE" id="PS51000">
    <property type="entry name" value="HTH_DEOR_2"/>
    <property type="match status" value="1"/>
</dbReference>
<protein>
    <submittedName>
        <fullName evidence="4">YafY family transcriptional regulator</fullName>
    </submittedName>
</protein>
<evidence type="ECO:0000313" key="4">
    <source>
        <dbReference type="EMBL" id="NGY03696.1"/>
    </source>
</evidence>
<reference evidence="4 5" key="1">
    <citation type="journal article" date="2014" name="Int. J. Syst. Evol. Microbiol.">
        <title>Solimonas terrae sp. nov., isolated from soil.</title>
        <authorList>
            <person name="Kim S.J."/>
            <person name="Moon J.Y."/>
            <person name="Weon H.Y."/>
            <person name="Ahn J.H."/>
            <person name="Chen W.M."/>
            <person name="Kwon S.W."/>
        </authorList>
    </citation>
    <scope>NUCLEOTIDE SEQUENCE [LARGE SCALE GENOMIC DNA]</scope>
    <source>
        <strain evidence="4 5">KIS83-12</strain>
    </source>
</reference>
<dbReference type="InterPro" id="IPR036388">
    <property type="entry name" value="WH-like_DNA-bd_sf"/>
</dbReference>
<name>A0A6M2BM68_9GAMM</name>
<keyword evidence="2" id="KW-0804">Transcription</keyword>
<evidence type="ECO:0000313" key="5">
    <source>
        <dbReference type="Proteomes" id="UP000472676"/>
    </source>
</evidence>
<organism evidence="4 5">
    <name type="scientific">Solimonas terrae</name>
    <dbReference type="NCBI Taxonomy" id="1396819"/>
    <lineage>
        <taxon>Bacteria</taxon>
        <taxon>Pseudomonadati</taxon>
        <taxon>Pseudomonadota</taxon>
        <taxon>Gammaproteobacteria</taxon>
        <taxon>Nevskiales</taxon>
        <taxon>Nevskiaceae</taxon>
        <taxon>Solimonas</taxon>
    </lineage>
</organism>
<comment type="caution">
    <text evidence="4">The sequence shown here is derived from an EMBL/GenBank/DDBJ whole genome shotgun (WGS) entry which is preliminary data.</text>
</comment>